<proteinExistence type="predicted"/>
<reference evidence="1" key="1">
    <citation type="journal article" date="2021" name="Proc. Natl. Acad. Sci. U.S.A.">
        <title>A Catalog of Tens of Thousands of Viruses from Human Metagenomes Reveals Hidden Associations with Chronic Diseases.</title>
        <authorList>
            <person name="Tisza M.J."/>
            <person name="Buck C.B."/>
        </authorList>
    </citation>
    <scope>NUCLEOTIDE SEQUENCE</scope>
    <source>
        <strain evidence="1">CteZR38</strain>
    </source>
</reference>
<evidence type="ECO:0000313" key="1">
    <source>
        <dbReference type="EMBL" id="DAF52407.1"/>
    </source>
</evidence>
<dbReference type="EMBL" id="BK032636">
    <property type="protein sequence ID" value="DAF52407.1"/>
    <property type="molecule type" value="Genomic_DNA"/>
</dbReference>
<protein>
    <submittedName>
        <fullName evidence="1">Uncharacterized protein</fullName>
    </submittedName>
</protein>
<accession>A0A8S5SP03</accession>
<sequence length="71" mass="8776">MEGIAPSTFEWLLSYNKISYYQHHEHVLKEINFILYLWEEYFFLRYVILINLILEDTYILIKKKSNHSIIH</sequence>
<organism evidence="1">
    <name type="scientific">Siphoviridae sp. cteZR38</name>
    <dbReference type="NCBI Taxonomy" id="2827906"/>
    <lineage>
        <taxon>Viruses</taxon>
        <taxon>Duplodnaviria</taxon>
        <taxon>Heunggongvirae</taxon>
        <taxon>Uroviricota</taxon>
        <taxon>Caudoviricetes</taxon>
    </lineage>
</organism>
<name>A0A8S5SP03_9CAUD</name>